<evidence type="ECO:0000256" key="2">
    <source>
        <dbReference type="SAM" id="SignalP"/>
    </source>
</evidence>
<keyword evidence="1" id="KW-1133">Transmembrane helix</keyword>
<feature type="signal peptide" evidence="2">
    <location>
        <begin position="1"/>
        <end position="17"/>
    </location>
</feature>
<evidence type="ECO:0000313" key="4">
    <source>
        <dbReference type="Proteomes" id="UP000230233"/>
    </source>
</evidence>
<keyword evidence="1" id="KW-0812">Transmembrane</keyword>
<proteinExistence type="predicted"/>
<protein>
    <submittedName>
        <fullName evidence="3">Uncharacterized protein</fullName>
    </submittedName>
</protein>
<reference evidence="4" key="1">
    <citation type="submission" date="2017-10" db="EMBL/GenBank/DDBJ databases">
        <title>Rapid genome shrinkage in a self-fertile nematode reveals novel sperm competition proteins.</title>
        <authorList>
            <person name="Yin D."/>
            <person name="Schwarz E.M."/>
            <person name="Thomas C.G."/>
            <person name="Felde R.L."/>
            <person name="Korf I.F."/>
            <person name="Cutter A.D."/>
            <person name="Schartner C.M."/>
            <person name="Ralston E.J."/>
            <person name="Meyer B.J."/>
            <person name="Haag E.S."/>
        </authorList>
    </citation>
    <scope>NUCLEOTIDE SEQUENCE [LARGE SCALE GENOMIC DNA]</scope>
    <source>
        <strain evidence="4">JU1422</strain>
    </source>
</reference>
<comment type="caution">
    <text evidence="3">The sequence shown here is derived from an EMBL/GenBank/DDBJ whole genome shotgun (WGS) entry which is preliminary data.</text>
</comment>
<sequence length="111" mass="12964">MWKSLLLIAFLSQTVNGYLLSKSDPICRDESFLFYWKSMDPEVTSGNSPLDITSNCCVSFQIWFQLILVIFFFFWLATFVPIVVNFIEGTDRRTNCCDEKKKKEKKNIGKE</sequence>
<dbReference type="Proteomes" id="UP000230233">
    <property type="component" value="Chromosome III"/>
</dbReference>
<keyword evidence="4" id="KW-1185">Reference proteome</keyword>
<accession>A0A2G5UTQ4</accession>
<evidence type="ECO:0000256" key="1">
    <source>
        <dbReference type="SAM" id="Phobius"/>
    </source>
</evidence>
<organism evidence="3 4">
    <name type="scientific">Caenorhabditis nigoni</name>
    <dbReference type="NCBI Taxonomy" id="1611254"/>
    <lineage>
        <taxon>Eukaryota</taxon>
        <taxon>Metazoa</taxon>
        <taxon>Ecdysozoa</taxon>
        <taxon>Nematoda</taxon>
        <taxon>Chromadorea</taxon>
        <taxon>Rhabditida</taxon>
        <taxon>Rhabditina</taxon>
        <taxon>Rhabditomorpha</taxon>
        <taxon>Rhabditoidea</taxon>
        <taxon>Rhabditidae</taxon>
        <taxon>Peloderinae</taxon>
        <taxon>Caenorhabditis</taxon>
    </lineage>
</organism>
<keyword evidence="1" id="KW-0472">Membrane</keyword>
<dbReference type="AlphaFoldDB" id="A0A2G5UTQ4"/>
<dbReference type="STRING" id="1611254.A0A2G5UTQ4"/>
<name>A0A2G5UTQ4_9PELO</name>
<gene>
    <name evidence="3" type="primary">Cni-Y41C4A.18</name>
    <name evidence="3" type="synonym">Cnig_chr_III.g9823</name>
    <name evidence="3" type="ORF">B9Z55_009823</name>
</gene>
<dbReference type="EMBL" id="PDUG01000003">
    <property type="protein sequence ID" value="PIC42898.1"/>
    <property type="molecule type" value="Genomic_DNA"/>
</dbReference>
<keyword evidence="2" id="KW-0732">Signal</keyword>
<evidence type="ECO:0000313" key="3">
    <source>
        <dbReference type="EMBL" id="PIC42898.1"/>
    </source>
</evidence>
<dbReference type="OrthoDB" id="5787862at2759"/>
<feature type="chain" id="PRO_5013915759" evidence="2">
    <location>
        <begin position="18"/>
        <end position="111"/>
    </location>
</feature>
<feature type="transmembrane region" description="Helical" evidence="1">
    <location>
        <begin position="62"/>
        <end position="84"/>
    </location>
</feature>